<sequence length="744" mass="81845">MDQKVLRRVKLRDRIARWIITLGGLAIIFSVIFILVLIGEVALPLFQAPKAQVYAKFSPQTGVDRENVLATGVDEYLETTFLFDRQGVFRFFESTEGSLVEEIAVTPPGAADAHPTMVRNQGGLSFGVLWSDGSLSVEKVTLAPLFDAQGNRSFRREVERTAVFAPPATGVPASSLARVAHDGEGQTRIDLFADGRLEVTQRRIESDIFGNQSEELSTFELPEAAEAEVLCLALDHAGKNLYAGTASGALLRWDLSEAGSPELLEKIQAFDDGRRITALTLVLGDISLAVGDSKGEVTTWFPVRHPENPAVKHLQLIHQLTSHGSPIVSLLPSQRDKSVLSLDSDGVIHLDHMTSERHLLTLDSLAPVRHVDLAIRGNAIAAFDAQGQSLLWKIDNPHPEISVQTLFGKVWYESYDEPAYAWQSSSASDDFEPKLSLTPLIFGTLKGTFYAMVFAIPLALLGAIYTSQFGSSRFRQWVKPAVEVMAAIPSVVIGFLAALWFAPLLERSLTSLFLSLIFVPTAFVLAILLWQGLRRYEPLRKVERGYEFLAVIPVLLLALAAAFVLGPLFENLLFGGDFKLWLFNEMGTRYDPRNNIVIAFALGFAVIPIIFTIAEDSLSNVPPSLRAASLALGASRWQTVWRVMLPSASPGIFAGIMIGFGRAVGETMIVLMATGNTPIMDWSIFNGMRPLSSNIAVEIPEAPVGETLYRLLFFSAVILFLLTFVLNTVAEVVRQRLRKKYGRF</sequence>
<accession>A0ABM8I1T6</accession>
<dbReference type="InterPro" id="IPR036322">
    <property type="entry name" value="WD40_repeat_dom_sf"/>
</dbReference>
<evidence type="ECO:0000259" key="6">
    <source>
        <dbReference type="PROSITE" id="PS50928"/>
    </source>
</evidence>
<dbReference type="CDD" id="cd06261">
    <property type="entry name" value="TM_PBP2"/>
    <property type="match status" value="1"/>
</dbReference>
<reference evidence="7 8" key="2">
    <citation type="journal article" date="2021" name="Int. J. Syst. Evol. Microbiol.">
        <title>Isolation and Polyphasic Characterization of Desulfuromonas versatilis sp. Nov., an Electrogenic Bacteria Capable of Versatile Metabolism Isolated from a Graphene Oxide-Reducing Enrichment Culture.</title>
        <authorList>
            <person name="Xie L."/>
            <person name="Yoshida N."/>
            <person name="Ishii S."/>
            <person name="Meng L."/>
        </authorList>
    </citation>
    <scope>NUCLEOTIDE SEQUENCE [LARGE SCALE GENOMIC DNA]</scope>
    <source>
        <strain evidence="7 8">NIT-T3</strain>
    </source>
</reference>
<dbReference type="InterPro" id="IPR015943">
    <property type="entry name" value="WD40/YVTN_repeat-like_dom_sf"/>
</dbReference>
<dbReference type="SUPFAM" id="SSF50978">
    <property type="entry name" value="WD40 repeat-like"/>
    <property type="match status" value="1"/>
</dbReference>
<evidence type="ECO:0000256" key="2">
    <source>
        <dbReference type="ARBA" id="ARBA00022692"/>
    </source>
</evidence>
<feature type="domain" description="ABC transmembrane type-1" evidence="6">
    <location>
        <begin position="441"/>
        <end position="730"/>
    </location>
</feature>
<dbReference type="SUPFAM" id="SSF161098">
    <property type="entry name" value="MetI-like"/>
    <property type="match status" value="2"/>
</dbReference>
<dbReference type="RefSeq" id="WP_221250169.1">
    <property type="nucleotide sequence ID" value="NZ_AP024355.1"/>
</dbReference>
<evidence type="ECO:0000256" key="3">
    <source>
        <dbReference type="ARBA" id="ARBA00022989"/>
    </source>
</evidence>
<keyword evidence="8" id="KW-1185">Reference proteome</keyword>
<evidence type="ECO:0000256" key="4">
    <source>
        <dbReference type="ARBA" id="ARBA00023136"/>
    </source>
</evidence>
<dbReference type="Proteomes" id="UP001319827">
    <property type="component" value="Chromosome"/>
</dbReference>
<evidence type="ECO:0000313" key="8">
    <source>
        <dbReference type="Proteomes" id="UP001319827"/>
    </source>
</evidence>
<feature type="transmembrane region" description="Helical" evidence="5">
    <location>
        <begin position="449"/>
        <end position="469"/>
    </location>
</feature>
<dbReference type="Gene3D" id="1.10.3720.10">
    <property type="entry name" value="MetI-like"/>
    <property type="match status" value="2"/>
</dbReference>
<organism evidence="7 8">
    <name type="scientific">Desulfuromonas versatilis</name>
    <dbReference type="NCBI Taxonomy" id="2802975"/>
    <lineage>
        <taxon>Bacteria</taxon>
        <taxon>Pseudomonadati</taxon>
        <taxon>Thermodesulfobacteriota</taxon>
        <taxon>Desulfuromonadia</taxon>
        <taxon>Desulfuromonadales</taxon>
        <taxon>Desulfuromonadaceae</taxon>
        <taxon>Desulfuromonas</taxon>
    </lineage>
</organism>
<gene>
    <name evidence="7" type="ORF">DESUT3_38570</name>
</gene>
<keyword evidence="3 5" id="KW-1133">Transmembrane helix</keyword>
<keyword evidence="5" id="KW-0813">Transport</keyword>
<evidence type="ECO:0000313" key="7">
    <source>
        <dbReference type="EMBL" id="BCR06788.1"/>
    </source>
</evidence>
<evidence type="ECO:0000256" key="1">
    <source>
        <dbReference type="ARBA" id="ARBA00004651"/>
    </source>
</evidence>
<dbReference type="Pfam" id="PF00528">
    <property type="entry name" value="BPD_transp_1"/>
    <property type="match status" value="1"/>
</dbReference>
<feature type="transmembrane region" description="Helical" evidence="5">
    <location>
        <begin position="481"/>
        <end position="501"/>
    </location>
</feature>
<dbReference type="PANTHER" id="PTHR42727:SF1">
    <property type="entry name" value="PHOSPHATE TRANSPORT SYSTEM PERMEASE"/>
    <property type="match status" value="1"/>
</dbReference>
<dbReference type="PROSITE" id="PS50928">
    <property type="entry name" value="ABC_TM1"/>
    <property type="match status" value="1"/>
</dbReference>
<keyword evidence="4 5" id="KW-0472">Membrane</keyword>
<reference evidence="7 8" key="1">
    <citation type="journal article" date="2016" name="C (Basel)">
        <title>Selective Growth of and Electricity Production by Marine Exoelectrogenic Bacteria in Self-Aggregated Hydrogel of Microbially Reduced Graphene Oxide.</title>
        <authorList>
            <person name="Yoshida N."/>
            <person name="Goto Y."/>
            <person name="Miyata Y."/>
        </authorList>
    </citation>
    <scope>NUCLEOTIDE SEQUENCE [LARGE SCALE GENOMIC DNA]</scope>
    <source>
        <strain evidence="7 8">NIT-T3</strain>
    </source>
</reference>
<proteinExistence type="inferred from homology"/>
<dbReference type="EMBL" id="AP024355">
    <property type="protein sequence ID" value="BCR06788.1"/>
    <property type="molecule type" value="Genomic_DNA"/>
</dbReference>
<feature type="transmembrane region" description="Helical" evidence="5">
    <location>
        <begin position="711"/>
        <end position="733"/>
    </location>
</feature>
<feature type="transmembrane region" description="Helical" evidence="5">
    <location>
        <begin position="513"/>
        <end position="533"/>
    </location>
</feature>
<dbReference type="Gene3D" id="2.130.10.10">
    <property type="entry name" value="YVTN repeat-like/Quinoprotein amine dehydrogenase"/>
    <property type="match status" value="1"/>
</dbReference>
<feature type="transmembrane region" description="Helical" evidence="5">
    <location>
        <begin position="20"/>
        <end position="46"/>
    </location>
</feature>
<protein>
    <recommendedName>
        <fullName evidence="6">ABC transmembrane type-1 domain-containing protein</fullName>
    </recommendedName>
</protein>
<feature type="transmembrane region" description="Helical" evidence="5">
    <location>
        <begin position="545"/>
        <end position="569"/>
    </location>
</feature>
<feature type="transmembrane region" description="Helical" evidence="5">
    <location>
        <begin position="596"/>
        <end position="614"/>
    </location>
</feature>
<evidence type="ECO:0000256" key="5">
    <source>
        <dbReference type="RuleBase" id="RU363032"/>
    </source>
</evidence>
<comment type="subcellular location">
    <subcellularLocation>
        <location evidence="1 5">Cell membrane</location>
        <topology evidence="1 5">Multi-pass membrane protein</topology>
    </subcellularLocation>
</comment>
<dbReference type="PANTHER" id="PTHR42727">
    <property type="entry name" value="PHOSPHATE TRANSPORT SYSTEM PERMEASE PROTEIN"/>
    <property type="match status" value="1"/>
</dbReference>
<dbReference type="InterPro" id="IPR000515">
    <property type="entry name" value="MetI-like"/>
</dbReference>
<name>A0ABM8I1T6_9BACT</name>
<comment type="similarity">
    <text evidence="5">Belongs to the binding-protein-dependent transport system permease family.</text>
</comment>
<dbReference type="InterPro" id="IPR035906">
    <property type="entry name" value="MetI-like_sf"/>
</dbReference>
<keyword evidence="2 5" id="KW-0812">Transmembrane</keyword>